<keyword evidence="1" id="KW-0472">Membrane</keyword>
<gene>
    <name evidence="2" type="ORF">ADS79_20985</name>
</gene>
<accession>A0A0K9YRE1</accession>
<evidence type="ECO:0000313" key="2">
    <source>
        <dbReference type="EMBL" id="KNB71288.1"/>
    </source>
</evidence>
<reference evidence="3" key="1">
    <citation type="submission" date="2015-07" db="EMBL/GenBank/DDBJ databases">
        <title>Genome sequencing project for genomic taxonomy and phylogenomics of Bacillus-like bacteria.</title>
        <authorList>
            <person name="Liu B."/>
            <person name="Wang J."/>
            <person name="Zhu Y."/>
            <person name="Liu G."/>
            <person name="Chen Q."/>
            <person name="Chen Z."/>
            <person name="Lan J."/>
            <person name="Che J."/>
            <person name="Ge C."/>
            <person name="Shi H."/>
            <person name="Pan Z."/>
            <person name="Liu X."/>
        </authorList>
    </citation>
    <scope>NUCLEOTIDE SEQUENCE [LARGE SCALE GENOMIC DNA]</scope>
    <source>
        <strain evidence="3">DSM 9887</strain>
    </source>
</reference>
<proteinExistence type="predicted"/>
<organism evidence="2 3">
    <name type="scientific">Brevibacillus reuszeri</name>
    <dbReference type="NCBI Taxonomy" id="54915"/>
    <lineage>
        <taxon>Bacteria</taxon>
        <taxon>Bacillati</taxon>
        <taxon>Bacillota</taxon>
        <taxon>Bacilli</taxon>
        <taxon>Bacillales</taxon>
        <taxon>Paenibacillaceae</taxon>
        <taxon>Brevibacillus</taxon>
    </lineage>
</organism>
<evidence type="ECO:0000256" key="1">
    <source>
        <dbReference type="SAM" id="Phobius"/>
    </source>
</evidence>
<sequence length="39" mass="4336">MLTKEGKRMSSMFNGFGFDDFSLVLVLFVLLTIVACSCD</sequence>
<dbReference type="AlphaFoldDB" id="A0A0K9YRE1"/>
<evidence type="ECO:0000313" key="3">
    <source>
        <dbReference type="Proteomes" id="UP000036834"/>
    </source>
</evidence>
<dbReference type="EMBL" id="LGIQ01000009">
    <property type="protein sequence ID" value="KNB71288.1"/>
    <property type="molecule type" value="Genomic_DNA"/>
</dbReference>
<keyword evidence="1" id="KW-1133">Transmembrane helix</keyword>
<keyword evidence="1" id="KW-0812">Transmembrane</keyword>
<dbReference type="Proteomes" id="UP000036834">
    <property type="component" value="Unassembled WGS sequence"/>
</dbReference>
<name>A0A0K9YRE1_9BACL</name>
<dbReference type="PATRIC" id="fig|54915.3.peg.3322"/>
<feature type="transmembrane region" description="Helical" evidence="1">
    <location>
        <begin position="12"/>
        <end position="35"/>
    </location>
</feature>
<protein>
    <submittedName>
        <fullName evidence="2">Membrane protein</fullName>
    </submittedName>
</protein>
<comment type="caution">
    <text evidence="2">The sequence shown here is derived from an EMBL/GenBank/DDBJ whole genome shotgun (WGS) entry which is preliminary data.</text>
</comment>